<reference evidence="10" key="1">
    <citation type="submission" date="2016-10" db="EMBL/GenBank/DDBJ databases">
        <authorList>
            <person name="Varghese N."/>
            <person name="Submissions S."/>
        </authorList>
    </citation>
    <scope>NUCLEOTIDE SEQUENCE [LARGE SCALE GENOMIC DNA]</scope>
    <source>
        <strain evidence="10">CGMCC 1.7739</strain>
    </source>
</reference>
<feature type="transmembrane region" description="Helical" evidence="7">
    <location>
        <begin position="109"/>
        <end position="127"/>
    </location>
</feature>
<dbReference type="STRING" id="553467.SAMN04488063_1979"/>
<dbReference type="InterPro" id="IPR003661">
    <property type="entry name" value="HisK_dim/P_dom"/>
</dbReference>
<evidence type="ECO:0000256" key="4">
    <source>
        <dbReference type="ARBA" id="ARBA00022679"/>
    </source>
</evidence>
<dbReference type="PROSITE" id="PS50109">
    <property type="entry name" value="HIS_KIN"/>
    <property type="match status" value="1"/>
</dbReference>
<keyword evidence="7" id="KW-0472">Membrane</keyword>
<dbReference type="RefSeq" id="WP_092891697.1">
    <property type="nucleotide sequence ID" value="NZ_FOOQ01000002.1"/>
</dbReference>
<dbReference type="Proteomes" id="UP000198876">
    <property type="component" value="Unassembled WGS sequence"/>
</dbReference>
<dbReference type="Gene3D" id="3.30.450.20">
    <property type="entry name" value="PAS domain"/>
    <property type="match status" value="1"/>
</dbReference>
<accession>A0A1I2RNU9</accession>
<proteinExistence type="predicted"/>
<dbReference type="InterPro" id="IPR005467">
    <property type="entry name" value="His_kinase_dom"/>
</dbReference>
<dbReference type="EC" id="2.7.13.3" evidence="2"/>
<dbReference type="InterPro" id="IPR036097">
    <property type="entry name" value="HisK_dim/P_sf"/>
</dbReference>
<dbReference type="PRINTS" id="PR00344">
    <property type="entry name" value="BCTRLSENSOR"/>
</dbReference>
<keyword evidence="6" id="KW-0902">Two-component regulatory system</keyword>
<dbReference type="EMBL" id="FOOQ01000002">
    <property type="protein sequence ID" value="SFG41763.1"/>
    <property type="molecule type" value="Genomic_DNA"/>
</dbReference>
<dbReference type="Pfam" id="PF16927">
    <property type="entry name" value="HisKA_7TM"/>
    <property type="match status" value="1"/>
</dbReference>
<keyword evidence="7" id="KW-1133">Transmembrane helix</keyword>
<feature type="transmembrane region" description="Helical" evidence="7">
    <location>
        <begin position="6"/>
        <end position="28"/>
    </location>
</feature>
<dbReference type="InterPro" id="IPR013656">
    <property type="entry name" value="PAS_4"/>
</dbReference>
<dbReference type="Pfam" id="PF08448">
    <property type="entry name" value="PAS_4"/>
    <property type="match status" value="1"/>
</dbReference>
<dbReference type="PANTHER" id="PTHR43711:SF1">
    <property type="entry name" value="HISTIDINE KINASE 1"/>
    <property type="match status" value="1"/>
</dbReference>
<evidence type="ECO:0000256" key="5">
    <source>
        <dbReference type="ARBA" id="ARBA00022777"/>
    </source>
</evidence>
<dbReference type="InterPro" id="IPR035965">
    <property type="entry name" value="PAS-like_dom_sf"/>
</dbReference>
<dbReference type="SMART" id="SM00388">
    <property type="entry name" value="HisKA"/>
    <property type="match status" value="1"/>
</dbReference>
<dbReference type="SUPFAM" id="SSF47384">
    <property type="entry name" value="Homodimeric domain of signal transducing histidine kinase"/>
    <property type="match status" value="1"/>
</dbReference>
<dbReference type="InterPro" id="IPR000014">
    <property type="entry name" value="PAS"/>
</dbReference>
<feature type="transmembrane region" description="Helical" evidence="7">
    <location>
        <begin position="40"/>
        <end position="61"/>
    </location>
</feature>
<evidence type="ECO:0000256" key="3">
    <source>
        <dbReference type="ARBA" id="ARBA00022553"/>
    </source>
</evidence>
<evidence type="ECO:0000313" key="10">
    <source>
        <dbReference type="Proteomes" id="UP000198876"/>
    </source>
</evidence>
<dbReference type="Gene3D" id="3.30.565.10">
    <property type="entry name" value="Histidine kinase-like ATPase, C-terminal domain"/>
    <property type="match status" value="1"/>
</dbReference>
<evidence type="ECO:0000313" key="9">
    <source>
        <dbReference type="EMBL" id="SFG41763.1"/>
    </source>
</evidence>
<dbReference type="AlphaFoldDB" id="A0A1I2RNU9"/>
<keyword evidence="10" id="KW-1185">Reference proteome</keyword>
<feature type="domain" description="Histidine kinase" evidence="8">
    <location>
        <begin position="369"/>
        <end position="576"/>
    </location>
</feature>
<dbReference type="SUPFAM" id="SSF55785">
    <property type="entry name" value="PYP-like sensor domain (PAS domain)"/>
    <property type="match status" value="1"/>
</dbReference>
<name>A0A1I2RNU9_9EURY</name>
<keyword evidence="5" id="KW-0418">Kinase</keyword>
<dbReference type="SMART" id="SM00387">
    <property type="entry name" value="HATPase_c"/>
    <property type="match status" value="1"/>
</dbReference>
<dbReference type="InterPro" id="IPR050736">
    <property type="entry name" value="Sensor_HK_Regulatory"/>
</dbReference>
<evidence type="ECO:0000256" key="7">
    <source>
        <dbReference type="SAM" id="Phobius"/>
    </source>
</evidence>
<dbReference type="PANTHER" id="PTHR43711">
    <property type="entry name" value="TWO-COMPONENT HISTIDINE KINASE"/>
    <property type="match status" value="1"/>
</dbReference>
<protein>
    <recommendedName>
        <fullName evidence="2">histidine kinase</fullName>
        <ecNumber evidence="2">2.7.13.3</ecNumber>
    </recommendedName>
</protein>
<organism evidence="9 10">
    <name type="scientific">Halopelagius inordinatus</name>
    <dbReference type="NCBI Taxonomy" id="553467"/>
    <lineage>
        <taxon>Archaea</taxon>
        <taxon>Methanobacteriati</taxon>
        <taxon>Methanobacteriota</taxon>
        <taxon>Stenosarchaea group</taxon>
        <taxon>Halobacteria</taxon>
        <taxon>Halobacteriales</taxon>
        <taxon>Haloferacaceae</taxon>
    </lineage>
</organism>
<keyword evidence="3" id="KW-0597">Phosphoprotein</keyword>
<evidence type="ECO:0000256" key="6">
    <source>
        <dbReference type="ARBA" id="ARBA00023012"/>
    </source>
</evidence>
<evidence type="ECO:0000256" key="1">
    <source>
        <dbReference type="ARBA" id="ARBA00000085"/>
    </source>
</evidence>
<feature type="transmembrane region" description="Helical" evidence="7">
    <location>
        <begin position="67"/>
        <end position="88"/>
    </location>
</feature>
<feature type="transmembrane region" description="Helical" evidence="7">
    <location>
        <begin position="147"/>
        <end position="168"/>
    </location>
</feature>
<dbReference type="SUPFAM" id="SSF55874">
    <property type="entry name" value="ATPase domain of HSP90 chaperone/DNA topoisomerase II/histidine kinase"/>
    <property type="match status" value="1"/>
</dbReference>
<sequence length="596" mass="63189">MSPTLSLAAVYASALLVSAGLAFGVGVWAHRYATASDAALFTGLMLVDTLWGVSSFLEVVWSDPTLVAVAATARTVLSLSSVVVWFYFASTYAGREVTLRSPDMLAMTVGYVVLTALTVTMPFHDLLGSVTVVTDAPFVHASSETTPVGLLGFVYAAVGIWAGVVRLASLFLRSRHRPSTAVFALTVSGIGSAAPAVVAGAGFAPVPTFDHTALGIGFFAVGSATAVFKSGLLTIEPVARDVLFEEFTDPVVVLDGEGRVADYNAAAETLCRGSGGELAVGEPYRTACPELASVVSPGRRPDARGGDTRTEEVTITRDDERIHYSVRVSPLSADATLGHALVFRDVTDLATYRRELERQNEQLDQFARTVTHDLRNPLNVAQGYLELVSADVEAAADGDLTDAESAALRDAFETVTRTHERMREIVEDIQTLARKGKSVEETERLSFGAVAREAWQTVETGDATLLVAGDGELVADRSRLVSVFENLFSNSIHHAGRDVTIEVELTGGGFVVRDDGPGIDADERARVFEYGYTTSRRGNGLGLAIVRTMAESHGWTVSIPGGGPGATFAFDGVLTNRNAESTGAVPTESARDGDDD</sequence>
<keyword evidence="7" id="KW-0812">Transmembrane</keyword>
<comment type="catalytic activity">
    <reaction evidence="1">
        <text>ATP + protein L-histidine = ADP + protein N-phospho-L-histidine.</text>
        <dbReference type="EC" id="2.7.13.3"/>
    </reaction>
</comment>
<dbReference type="Pfam" id="PF02518">
    <property type="entry name" value="HATPase_c"/>
    <property type="match status" value="1"/>
</dbReference>
<keyword evidence="4" id="KW-0808">Transferase</keyword>
<evidence type="ECO:0000256" key="2">
    <source>
        <dbReference type="ARBA" id="ARBA00012438"/>
    </source>
</evidence>
<feature type="transmembrane region" description="Helical" evidence="7">
    <location>
        <begin position="180"/>
        <end position="204"/>
    </location>
</feature>
<feature type="transmembrane region" description="Helical" evidence="7">
    <location>
        <begin position="216"/>
        <end position="235"/>
    </location>
</feature>
<dbReference type="GO" id="GO:0000155">
    <property type="term" value="F:phosphorelay sensor kinase activity"/>
    <property type="evidence" value="ECO:0007669"/>
    <property type="project" value="InterPro"/>
</dbReference>
<dbReference type="Gene3D" id="1.10.287.130">
    <property type="match status" value="1"/>
</dbReference>
<dbReference type="InterPro" id="IPR036890">
    <property type="entry name" value="HATPase_C_sf"/>
</dbReference>
<dbReference type="NCBIfam" id="TIGR00229">
    <property type="entry name" value="sensory_box"/>
    <property type="match status" value="1"/>
</dbReference>
<dbReference type="InterPro" id="IPR031621">
    <property type="entry name" value="HisKA_7TM"/>
</dbReference>
<dbReference type="Pfam" id="PF00512">
    <property type="entry name" value="HisKA"/>
    <property type="match status" value="1"/>
</dbReference>
<gene>
    <name evidence="9" type="ORF">SAMN04488063_1979</name>
</gene>
<dbReference type="CDD" id="cd00130">
    <property type="entry name" value="PAS"/>
    <property type="match status" value="1"/>
</dbReference>
<dbReference type="CDD" id="cd00082">
    <property type="entry name" value="HisKA"/>
    <property type="match status" value="1"/>
</dbReference>
<dbReference type="InterPro" id="IPR003594">
    <property type="entry name" value="HATPase_dom"/>
</dbReference>
<dbReference type="InterPro" id="IPR004358">
    <property type="entry name" value="Sig_transdc_His_kin-like_C"/>
</dbReference>
<evidence type="ECO:0000259" key="8">
    <source>
        <dbReference type="PROSITE" id="PS50109"/>
    </source>
</evidence>
<dbReference type="OrthoDB" id="8127at2157"/>